<dbReference type="AlphaFoldDB" id="A0A480BCU7"/>
<name>A0A480BCU7_9FIRM</name>
<organism evidence="1 2">
    <name type="scientific">Veillonella tobetsuensis</name>
    <dbReference type="NCBI Taxonomy" id="1110546"/>
    <lineage>
        <taxon>Bacteria</taxon>
        <taxon>Bacillati</taxon>
        <taxon>Bacillota</taxon>
        <taxon>Negativicutes</taxon>
        <taxon>Veillonellales</taxon>
        <taxon>Veillonellaceae</taxon>
        <taxon>Veillonella</taxon>
    </lineage>
</organism>
<dbReference type="Proteomes" id="UP000303581">
    <property type="component" value="Unassembled WGS sequence"/>
</dbReference>
<evidence type="ECO:0000313" key="1">
    <source>
        <dbReference type="EMBL" id="GCL69745.1"/>
    </source>
</evidence>
<dbReference type="InterPro" id="IPR025157">
    <property type="entry name" value="Hemagglutinin_rpt"/>
</dbReference>
<gene>
    <name evidence="1" type="ORF">PAGU1579_15140</name>
</gene>
<evidence type="ECO:0000313" key="2">
    <source>
        <dbReference type="Proteomes" id="UP000303581"/>
    </source>
</evidence>
<reference evidence="1 2" key="1">
    <citation type="submission" date="2019-03" db="EMBL/GenBank/DDBJ databases">
        <title>Draft genome sequences of two Veillonella tobetsuensis clinical isolates from intraoperative bronchial fluids of elderly patients with pulmonary carcinoma.</title>
        <authorList>
            <person name="Akiyama T."/>
        </authorList>
    </citation>
    <scope>NUCLEOTIDE SEQUENCE [LARGE SCALE GENOMIC DNA]</scope>
    <source>
        <strain evidence="1 2">PAGU 1579</strain>
    </source>
</reference>
<dbReference type="GO" id="GO:0003824">
    <property type="term" value="F:catalytic activity"/>
    <property type="evidence" value="ECO:0007669"/>
    <property type="project" value="UniProtKB-ARBA"/>
</dbReference>
<sequence>MKESLFHVIIISIGETISGKTVKLVASNDVSLQAATNTSEKLENAKSKGWSVGANISVTGDGILGFDASANAVKQKSNTKIGIQPLKKVKLQKQ</sequence>
<keyword evidence="2" id="KW-1185">Reference proteome</keyword>
<dbReference type="RefSeq" id="WP_137662222.1">
    <property type="nucleotide sequence ID" value="NZ_CALGZP010000027.1"/>
</dbReference>
<protein>
    <submittedName>
        <fullName evidence="1">Uncharacterized protein</fullName>
    </submittedName>
</protein>
<proteinExistence type="predicted"/>
<dbReference type="EMBL" id="BJCR01000052">
    <property type="protein sequence ID" value="GCL69745.1"/>
    <property type="molecule type" value="Genomic_DNA"/>
</dbReference>
<comment type="caution">
    <text evidence="1">The sequence shown here is derived from an EMBL/GenBank/DDBJ whole genome shotgun (WGS) entry which is preliminary data.</text>
</comment>
<accession>A0A480BCU7</accession>
<dbReference type="Pfam" id="PF13332">
    <property type="entry name" value="Fil_haemagg_2"/>
    <property type="match status" value="1"/>
</dbReference>